<dbReference type="KEGG" id="eec:EcWSU1_00161"/>
<dbReference type="AlphaFoldDB" id="G8LGK7"/>
<dbReference type="Proteomes" id="UP000007838">
    <property type="component" value="Chromosome"/>
</dbReference>
<reference evidence="1 2" key="1">
    <citation type="journal article" date="2011" name="Stand. Genomic Sci.">
        <title>Complete genome of the onion pathogen Enterobacter cloacae EcWSU1.</title>
        <authorList>
            <person name="Humann J.L."/>
            <person name="Wildung M."/>
            <person name="Cheng C.H."/>
            <person name="Lee T."/>
            <person name="Stewart J.E."/>
            <person name="Drew J.C."/>
            <person name="Triplett E.W."/>
            <person name="Main D."/>
            <person name="Schroeder B.K."/>
        </authorList>
    </citation>
    <scope>NUCLEOTIDE SEQUENCE [LARGE SCALE GENOMIC DNA]</scope>
    <source>
        <strain evidence="1 2">EcWSU1</strain>
    </source>
</reference>
<evidence type="ECO:0000313" key="2">
    <source>
        <dbReference type="Proteomes" id="UP000007838"/>
    </source>
</evidence>
<evidence type="ECO:0000313" key="1">
    <source>
        <dbReference type="EMBL" id="AEW71601.1"/>
    </source>
</evidence>
<proteinExistence type="predicted"/>
<organism evidence="1 2">
    <name type="scientific">Enterobacter ludwigii</name>
    <dbReference type="NCBI Taxonomy" id="299767"/>
    <lineage>
        <taxon>Bacteria</taxon>
        <taxon>Pseudomonadati</taxon>
        <taxon>Pseudomonadota</taxon>
        <taxon>Gammaproteobacteria</taxon>
        <taxon>Enterobacterales</taxon>
        <taxon>Enterobacteriaceae</taxon>
        <taxon>Enterobacter</taxon>
        <taxon>Enterobacter cloacae complex</taxon>
    </lineage>
</organism>
<dbReference type="EMBL" id="CP002886">
    <property type="protein sequence ID" value="AEW71601.1"/>
    <property type="molecule type" value="Genomic_DNA"/>
</dbReference>
<protein>
    <submittedName>
        <fullName evidence="1">Uncharacterized protein</fullName>
    </submittedName>
</protein>
<dbReference type="HOGENOM" id="CLU_3327509_0_0_6"/>
<accession>G8LGK7</accession>
<sequence>MRNLISNIAIKFCQINDIHDFQNRLKSTGCVFSVEIVN</sequence>
<name>G8LGK7_9ENTR</name>
<gene>
    <name evidence="1" type="ORF">EcWSU1_00161</name>
</gene>